<evidence type="ECO:0000313" key="8">
    <source>
        <dbReference type="Proteomes" id="UP001595630"/>
    </source>
</evidence>
<keyword evidence="3 6" id="KW-0812">Transmembrane</keyword>
<evidence type="ECO:0000313" key="7">
    <source>
        <dbReference type="EMBL" id="MFC3607949.1"/>
    </source>
</evidence>
<evidence type="ECO:0000256" key="2">
    <source>
        <dbReference type="ARBA" id="ARBA00022475"/>
    </source>
</evidence>
<evidence type="ECO:0000256" key="1">
    <source>
        <dbReference type="ARBA" id="ARBA00004651"/>
    </source>
</evidence>
<accession>A0ABV7T439</accession>
<name>A0ABV7T439_9GAMM</name>
<protein>
    <submittedName>
        <fullName evidence="7">Lipopolysaccharide biosynthesis protein</fullName>
    </submittedName>
</protein>
<gene>
    <name evidence="7" type="ORF">ACFOMF_09195</name>
</gene>
<feature type="transmembrane region" description="Helical" evidence="6">
    <location>
        <begin position="368"/>
        <end position="395"/>
    </location>
</feature>
<keyword evidence="8" id="KW-1185">Reference proteome</keyword>
<evidence type="ECO:0000256" key="5">
    <source>
        <dbReference type="ARBA" id="ARBA00023136"/>
    </source>
</evidence>
<feature type="transmembrane region" description="Helical" evidence="6">
    <location>
        <begin position="331"/>
        <end position="356"/>
    </location>
</feature>
<evidence type="ECO:0000256" key="4">
    <source>
        <dbReference type="ARBA" id="ARBA00022989"/>
    </source>
</evidence>
<dbReference type="RefSeq" id="WP_386364056.1">
    <property type="nucleotide sequence ID" value="NZ_JBHRXZ010000022.1"/>
</dbReference>
<reference evidence="8" key="1">
    <citation type="journal article" date="2019" name="Int. J. Syst. Evol. Microbiol.">
        <title>The Global Catalogue of Microorganisms (GCM) 10K type strain sequencing project: providing services to taxonomists for standard genome sequencing and annotation.</title>
        <authorList>
            <consortium name="The Broad Institute Genomics Platform"/>
            <consortium name="The Broad Institute Genome Sequencing Center for Infectious Disease"/>
            <person name="Wu L."/>
            <person name="Ma J."/>
        </authorList>
    </citation>
    <scope>NUCLEOTIDE SEQUENCE [LARGE SCALE GENOMIC DNA]</scope>
    <source>
        <strain evidence="8">KCTC 42447</strain>
    </source>
</reference>
<keyword evidence="2" id="KW-1003">Cell membrane</keyword>
<sequence length="444" mass="48314">MRHWLKADAVSSLSILGLRGGVLAAKLLLSLFIARYLGLESLGAYGLIAGMVAVGQAVMRLGLLDAIGRDAVGQPLEARMRNLRHYLTGCSALYALLLPIVLLVGLGVGAPILVLLVFLVLLSEHASHDVFVLANNLQRPRLANALFALQAGGWIYLYILAALVQPALRSLEALLAFWIGGGLLAVAAAAIASSDWPWRQAFSEPIRLGWYRSYLGRAWRLYLSEIVAITNLYADRYLVGAFLSLEFAGIYVLFWQVSNAVCNLVGASVLQVFRPRLIQACRDGDPRAFRRTLRNCARRCAATVAGLVLLSALLVPLLLEHTRQPLAMEHLPLLWLLLAFAGARVAADLSIATLFAQRADGVLLRCNLLTLALTLLLGSLALSLLGIIGAALAAICTCLITIGYTETARRHIGHEGFSSHRTRRERVPQDRLPLLDRDPCQKGR</sequence>
<feature type="transmembrane region" description="Helical" evidence="6">
    <location>
        <begin position="300"/>
        <end position="319"/>
    </location>
</feature>
<dbReference type="EMBL" id="JBHRXZ010000022">
    <property type="protein sequence ID" value="MFC3607949.1"/>
    <property type="molecule type" value="Genomic_DNA"/>
</dbReference>
<proteinExistence type="predicted"/>
<comment type="subcellular location">
    <subcellularLocation>
        <location evidence="1">Cell membrane</location>
        <topology evidence="1">Multi-pass membrane protein</topology>
    </subcellularLocation>
</comment>
<keyword evidence="4 6" id="KW-1133">Transmembrane helix</keyword>
<feature type="transmembrane region" description="Helical" evidence="6">
    <location>
        <begin position="12"/>
        <end position="37"/>
    </location>
</feature>
<evidence type="ECO:0000256" key="6">
    <source>
        <dbReference type="SAM" id="Phobius"/>
    </source>
</evidence>
<dbReference type="Proteomes" id="UP001595630">
    <property type="component" value="Unassembled WGS sequence"/>
</dbReference>
<organism evidence="7 8">
    <name type="scientific">Stutzerimonas tarimensis</name>
    <dbReference type="NCBI Taxonomy" id="1507735"/>
    <lineage>
        <taxon>Bacteria</taxon>
        <taxon>Pseudomonadati</taxon>
        <taxon>Pseudomonadota</taxon>
        <taxon>Gammaproteobacteria</taxon>
        <taxon>Pseudomonadales</taxon>
        <taxon>Pseudomonadaceae</taxon>
        <taxon>Stutzerimonas</taxon>
    </lineage>
</organism>
<dbReference type="InterPro" id="IPR050833">
    <property type="entry name" value="Poly_Biosynth_Transport"/>
</dbReference>
<dbReference type="PANTHER" id="PTHR30250:SF11">
    <property type="entry name" value="O-ANTIGEN TRANSPORTER-RELATED"/>
    <property type="match status" value="1"/>
</dbReference>
<feature type="transmembrane region" description="Helical" evidence="6">
    <location>
        <begin position="146"/>
        <end position="168"/>
    </location>
</feature>
<feature type="transmembrane region" description="Helical" evidence="6">
    <location>
        <begin position="174"/>
        <end position="193"/>
    </location>
</feature>
<keyword evidence="5 6" id="KW-0472">Membrane</keyword>
<dbReference type="Pfam" id="PF13440">
    <property type="entry name" value="Polysacc_synt_3"/>
    <property type="match status" value="1"/>
</dbReference>
<dbReference type="PANTHER" id="PTHR30250">
    <property type="entry name" value="PST FAMILY PREDICTED COLANIC ACID TRANSPORTER"/>
    <property type="match status" value="1"/>
</dbReference>
<feature type="transmembrane region" description="Helical" evidence="6">
    <location>
        <begin position="43"/>
        <end position="64"/>
    </location>
</feature>
<comment type="caution">
    <text evidence="7">The sequence shown here is derived from an EMBL/GenBank/DDBJ whole genome shotgun (WGS) entry which is preliminary data.</text>
</comment>
<evidence type="ECO:0000256" key="3">
    <source>
        <dbReference type="ARBA" id="ARBA00022692"/>
    </source>
</evidence>